<dbReference type="Pfam" id="PF05899">
    <property type="entry name" value="Cupin_3"/>
    <property type="match status" value="1"/>
</dbReference>
<accession>A0ABY9Z0F8</accession>
<gene>
    <name evidence="2" type="ORF">P1P91_14820</name>
</gene>
<keyword evidence="3" id="KW-1185">Reference proteome</keyword>
<dbReference type="RefSeq" id="WP_311883599.1">
    <property type="nucleotide sequence ID" value="NZ_CP119391.1"/>
</dbReference>
<reference evidence="2 3" key="1">
    <citation type="submission" date="2023-03" db="EMBL/GenBank/DDBJ databases">
        <title>Halomonas sp. nov., isolated from Korean tranditional fermented seafood 'Jeotgal'.</title>
        <authorList>
            <person name="Kim B."/>
            <person name="Shin N.-R."/>
        </authorList>
    </citation>
    <scope>NUCLEOTIDE SEQUENCE [LARGE SCALE GENOMIC DNA]</scope>
    <source>
        <strain evidence="2 3">SG2L-4</strain>
    </source>
</reference>
<sequence length="118" mass="13151">MTPIEPRKLTDLDHIGTVELLGATIVAGKANAYLQPTIGSPEEGNHAAYFGVDQSTFRMHYPFTEHACVVAGEVILTDENTGQKRHYKPGDSWLIKKGTPVLWEVQTEEFVKHYLAQV</sequence>
<dbReference type="EMBL" id="CP119391">
    <property type="protein sequence ID" value="WNK20065.1"/>
    <property type="molecule type" value="Genomic_DNA"/>
</dbReference>
<feature type="domain" description="(S)-ureidoglycine aminohydrolase cupin" evidence="1">
    <location>
        <begin position="41"/>
        <end position="114"/>
    </location>
</feature>
<protein>
    <submittedName>
        <fullName evidence="2">Cupin domain-containing protein</fullName>
    </submittedName>
</protein>
<dbReference type="InterPro" id="IPR008579">
    <property type="entry name" value="UGlyAH_Cupin_dom"/>
</dbReference>
<proteinExistence type="predicted"/>
<evidence type="ECO:0000313" key="3">
    <source>
        <dbReference type="Proteomes" id="UP001301869"/>
    </source>
</evidence>
<organism evidence="2 3">
    <name type="scientific">Halomonas piscis</name>
    <dbReference type="NCBI Taxonomy" id="3031727"/>
    <lineage>
        <taxon>Bacteria</taxon>
        <taxon>Pseudomonadati</taxon>
        <taxon>Pseudomonadota</taxon>
        <taxon>Gammaproteobacteria</taxon>
        <taxon>Oceanospirillales</taxon>
        <taxon>Halomonadaceae</taxon>
        <taxon>Halomonas</taxon>
    </lineage>
</organism>
<dbReference type="InterPro" id="IPR011051">
    <property type="entry name" value="RmlC_Cupin_sf"/>
</dbReference>
<dbReference type="PANTHER" id="PTHR40943">
    <property type="entry name" value="CYTOPLASMIC PROTEIN-RELATED"/>
    <property type="match status" value="1"/>
</dbReference>
<dbReference type="Gene3D" id="2.60.120.10">
    <property type="entry name" value="Jelly Rolls"/>
    <property type="match status" value="1"/>
</dbReference>
<name>A0ABY9Z0F8_9GAMM</name>
<dbReference type="InterPro" id="IPR014710">
    <property type="entry name" value="RmlC-like_jellyroll"/>
</dbReference>
<evidence type="ECO:0000313" key="2">
    <source>
        <dbReference type="EMBL" id="WNK20065.1"/>
    </source>
</evidence>
<dbReference type="Proteomes" id="UP001301869">
    <property type="component" value="Chromosome"/>
</dbReference>
<dbReference type="SUPFAM" id="SSF51182">
    <property type="entry name" value="RmlC-like cupins"/>
    <property type="match status" value="1"/>
</dbReference>
<dbReference type="PANTHER" id="PTHR40943:SF1">
    <property type="entry name" value="CYTOPLASMIC PROTEIN"/>
    <property type="match status" value="1"/>
</dbReference>
<evidence type="ECO:0000259" key="1">
    <source>
        <dbReference type="Pfam" id="PF05899"/>
    </source>
</evidence>